<dbReference type="AlphaFoldDB" id="A0A5P3ACY0"/>
<dbReference type="EMBL" id="CP031598">
    <property type="protein sequence ID" value="QEW26125.1"/>
    <property type="molecule type" value="Genomic_DNA"/>
</dbReference>
<reference evidence="2 3" key="1">
    <citation type="submission" date="2018-08" db="EMBL/GenBank/DDBJ databases">
        <title>Genetic Globetrotter - A new plasmid hitch-hiking vast phylogenetic and geographic distances.</title>
        <authorList>
            <person name="Vollmers J."/>
            <person name="Petersen J."/>
        </authorList>
    </citation>
    <scope>NUCLEOTIDE SEQUENCE [LARGE SCALE GENOMIC DNA]</scope>
    <source>
        <strain evidence="2 3">DSM 26383</strain>
    </source>
</reference>
<protein>
    <submittedName>
        <fullName evidence="2">Uncharacterized protein</fullName>
    </submittedName>
</protein>
<proteinExistence type="predicted"/>
<name>A0A5P3ACY0_9RHOB</name>
<sequence length="265" mass="28527">MHKPGRHRYFLAPVAAALCFALAFFYPLNPLSKGAEDYASRVAAASAVTYVSLRTLNAFLSTAQEAEVGLSVGASASVQPLKTLEPIDDTIERIAGVVFAMMMVSGVLSVAMGPVGAIGFAMSGFGLLAMMLVTRMRVGRKLLLYGAFFALALPVSYWLSGALADVMTERTWTENQRIVSEIIDGVDAAQPETEDEGWLSGWFEQGDAIAKYSSMASRIASEADVLIQSYIELLAVLLFNLILLPMILIGGVFVLFRWVANDALA</sequence>
<keyword evidence="1" id="KW-1133">Transmembrane helix</keyword>
<feature type="transmembrane region" description="Helical" evidence="1">
    <location>
        <begin position="9"/>
        <end position="28"/>
    </location>
</feature>
<keyword evidence="1" id="KW-0812">Transmembrane</keyword>
<organism evidence="2 3">
    <name type="scientific">Roseovarius indicus</name>
    <dbReference type="NCBI Taxonomy" id="540747"/>
    <lineage>
        <taxon>Bacteria</taxon>
        <taxon>Pseudomonadati</taxon>
        <taxon>Pseudomonadota</taxon>
        <taxon>Alphaproteobacteria</taxon>
        <taxon>Rhodobacterales</taxon>
        <taxon>Roseobacteraceae</taxon>
        <taxon>Roseovarius</taxon>
    </lineage>
</organism>
<dbReference type="Proteomes" id="UP000325785">
    <property type="component" value="Chromosome"/>
</dbReference>
<accession>A0A5P3ACY0</accession>
<evidence type="ECO:0000313" key="2">
    <source>
        <dbReference type="EMBL" id="QEW26125.1"/>
    </source>
</evidence>
<evidence type="ECO:0000313" key="3">
    <source>
        <dbReference type="Proteomes" id="UP000325785"/>
    </source>
</evidence>
<feature type="transmembrane region" description="Helical" evidence="1">
    <location>
        <begin position="107"/>
        <end position="130"/>
    </location>
</feature>
<feature type="transmembrane region" description="Helical" evidence="1">
    <location>
        <begin position="233"/>
        <end position="256"/>
    </location>
</feature>
<keyword evidence="1" id="KW-0472">Membrane</keyword>
<feature type="transmembrane region" description="Helical" evidence="1">
    <location>
        <begin position="142"/>
        <end position="160"/>
    </location>
</feature>
<evidence type="ECO:0000256" key="1">
    <source>
        <dbReference type="SAM" id="Phobius"/>
    </source>
</evidence>
<dbReference type="KEGG" id="rid:RIdsm_01920"/>
<gene>
    <name evidence="2" type="ORF">RIdsm_01920</name>
</gene>